<gene>
    <name evidence="5" type="ORF">RSO01_81480</name>
</gene>
<protein>
    <submittedName>
        <fullName evidence="5">Crp/Fnr family transcriptional regulator</fullName>
    </submittedName>
</protein>
<evidence type="ECO:0000256" key="3">
    <source>
        <dbReference type="ARBA" id="ARBA00023163"/>
    </source>
</evidence>
<comment type="caution">
    <text evidence="5">The sequence shown here is derived from an EMBL/GenBank/DDBJ whole genome shotgun (WGS) entry which is preliminary data.</text>
</comment>
<evidence type="ECO:0000313" key="6">
    <source>
        <dbReference type="Proteomes" id="UP000321058"/>
    </source>
</evidence>
<evidence type="ECO:0000256" key="1">
    <source>
        <dbReference type="ARBA" id="ARBA00023015"/>
    </source>
</evidence>
<dbReference type="InterPro" id="IPR014710">
    <property type="entry name" value="RmlC-like_jellyroll"/>
</dbReference>
<dbReference type="SUPFAM" id="SSF46785">
    <property type="entry name" value="Winged helix' DNA-binding domain"/>
    <property type="match status" value="1"/>
</dbReference>
<dbReference type="EMBL" id="BKAJ01000193">
    <property type="protein sequence ID" value="GEP60982.1"/>
    <property type="molecule type" value="Genomic_DNA"/>
</dbReference>
<dbReference type="SUPFAM" id="SSF51206">
    <property type="entry name" value="cAMP-binding domain-like"/>
    <property type="match status" value="1"/>
</dbReference>
<dbReference type="InterPro" id="IPR050397">
    <property type="entry name" value="Env_Response_Regulators"/>
</dbReference>
<dbReference type="InterPro" id="IPR018490">
    <property type="entry name" value="cNMP-bd_dom_sf"/>
</dbReference>
<dbReference type="GO" id="GO:0003700">
    <property type="term" value="F:DNA-binding transcription factor activity"/>
    <property type="evidence" value="ECO:0007669"/>
    <property type="project" value="TreeGrafter"/>
</dbReference>
<reference evidence="5 6" key="1">
    <citation type="submission" date="2019-07" db="EMBL/GenBank/DDBJ databases">
        <title>Whole genome shotgun sequence of Reyranella soli NBRC 108950.</title>
        <authorList>
            <person name="Hosoyama A."/>
            <person name="Uohara A."/>
            <person name="Ohji S."/>
            <person name="Ichikawa N."/>
        </authorList>
    </citation>
    <scope>NUCLEOTIDE SEQUENCE [LARGE SCALE GENOMIC DNA]</scope>
    <source>
        <strain evidence="5 6">NBRC 108950</strain>
    </source>
</reference>
<keyword evidence="1" id="KW-0805">Transcription regulation</keyword>
<proteinExistence type="predicted"/>
<dbReference type="Proteomes" id="UP000321058">
    <property type="component" value="Unassembled WGS sequence"/>
</dbReference>
<sequence length="254" mass="28241">MATTHMAADAQVNRLLGLLSSSDYRRLQPHLQRVPLGYRQSLYRARQRLGFVYFIETGVGSLVNTMVNGQAAEVGTIGNEGVVGLPLLLGDDRAPTSVYVQVPGAGLRMTAARFSAELARSASMRLVMLRYAHALFNQVAQSAACNHFHTLEQRCCRWMLMTHDRMQSGEFLLTQEFLAMMLGVQRTGVSAAAGTLQRAGLIRYNRGIVTILDRRGLRARACECYDLSRREFDRLLGGPPRRSAPPRQRWSGDA</sequence>
<evidence type="ECO:0000313" key="5">
    <source>
        <dbReference type="EMBL" id="GEP60982.1"/>
    </source>
</evidence>
<evidence type="ECO:0000256" key="2">
    <source>
        <dbReference type="ARBA" id="ARBA00023125"/>
    </source>
</evidence>
<dbReference type="InterPro" id="IPR036388">
    <property type="entry name" value="WH-like_DNA-bd_sf"/>
</dbReference>
<dbReference type="AlphaFoldDB" id="A0A512NPY0"/>
<keyword evidence="6" id="KW-1185">Reference proteome</keyword>
<accession>A0A512NPY0</accession>
<dbReference type="Pfam" id="PF13545">
    <property type="entry name" value="HTH_Crp_2"/>
    <property type="match status" value="1"/>
</dbReference>
<organism evidence="5 6">
    <name type="scientific">Reyranella soli</name>
    <dbReference type="NCBI Taxonomy" id="1230389"/>
    <lineage>
        <taxon>Bacteria</taxon>
        <taxon>Pseudomonadati</taxon>
        <taxon>Pseudomonadota</taxon>
        <taxon>Alphaproteobacteria</taxon>
        <taxon>Hyphomicrobiales</taxon>
        <taxon>Reyranellaceae</taxon>
        <taxon>Reyranella</taxon>
    </lineage>
</organism>
<dbReference type="Gene3D" id="2.60.120.10">
    <property type="entry name" value="Jelly Rolls"/>
    <property type="match status" value="1"/>
</dbReference>
<keyword evidence="3" id="KW-0804">Transcription</keyword>
<name>A0A512NPY0_9HYPH</name>
<dbReference type="InterPro" id="IPR012318">
    <property type="entry name" value="HTH_CRP"/>
</dbReference>
<dbReference type="GO" id="GO:0005829">
    <property type="term" value="C:cytosol"/>
    <property type="evidence" value="ECO:0007669"/>
    <property type="project" value="TreeGrafter"/>
</dbReference>
<dbReference type="CDD" id="cd00038">
    <property type="entry name" value="CAP_ED"/>
    <property type="match status" value="1"/>
</dbReference>
<dbReference type="PANTHER" id="PTHR24567:SF74">
    <property type="entry name" value="HTH-TYPE TRANSCRIPTIONAL REGULATOR ARCR"/>
    <property type="match status" value="1"/>
</dbReference>
<dbReference type="InterPro" id="IPR036390">
    <property type="entry name" value="WH_DNA-bd_sf"/>
</dbReference>
<keyword evidence="2" id="KW-0238">DNA-binding</keyword>
<dbReference type="GO" id="GO:0003677">
    <property type="term" value="F:DNA binding"/>
    <property type="evidence" value="ECO:0007669"/>
    <property type="project" value="UniProtKB-KW"/>
</dbReference>
<dbReference type="InterPro" id="IPR000595">
    <property type="entry name" value="cNMP-bd_dom"/>
</dbReference>
<dbReference type="SMART" id="SM00100">
    <property type="entry name" value="cNMP"/>
    <property type="match status" value="1"/>
</dbReference>
<dbReference type="Gene3D" id="1.10.10.10">
    <property type="entry name" value="Winged helix-like DNA-binding domain superfamily/Winged helix DNA-binding domain"/>
    <property type="match status" value="1"/>
</dbReference>
<dbReference type="PANTHER" id="PTHR24567">
    <property type="entry name" value="CRP FAMILY TRANSCRIPTIONAL REGULATORY PROTEIN"/>
    <property type="match status" value="1"/>
</dbReference>
<feature type="domain" description="Cyclic nucleotide-binding" evidence="4">
    <location>
        <begin position="15"/>
        <end position="133"/>
    </location>
</feature>
<evidence type="ECO:0000259" key="4">
    <source>
        <dbReference type="SMART" id="SM00100"/>
    </source>
</evidence>